<dbReference type="InterPro" id="IPR001509">
    <property type="entry name" value="Epimerase_deHydtase"/>
</dbReference>
<accession>A0A074XTP5</accession>
<proteinExistence type="predicted"/>
<reference evidence="3 4" key="1">
    <citation type="journal article" date="2014" name="BMC Genomics">
        <title>Genome sequencing of four Aureobasidium pullulans varieties: biotechnological potential, stress tolerance, and description of new species.</title>
        <authorList>
            <person name="Gostin Ar C."/>
            <person name="Ohm R.A."/>
            <person name="Kogej T."/>
            <person name="Sonjak S."/>
            <person name="Turk M."/>
            <person name="Zajc J."/>
            <person name="Zalar P."/>
            <person name="Grube M."/>
            <person name="Sun H."/>
            <person name="Han J."/>
            <person name="Sharma A."/>
            <person name="Chiniquy J."/>
            <person name="Ngan C.Y."/>
            <person name="Lipzen A."/>
            <person name="Barry K."/>
            <person name="Grigoriev I.V."/>
            <person name="Gunde-Cimerman N."/>
        </authorList>
    </citation>
    <scope>NUCLEOTIDE SEQUENCE [LARGE SCALE GENOMIC DNA]</scope>
    <source>
        <strain evidence="3 4">CBS 147.97</strain>
    </source>
</reference>
<dbReference type="AlphaFoldDB" id="A0A074XTP5"/>
<organism evidence="3 4">
    <name type="scientific">Aureobasidium namibiae CBS 147.97</name>
    <dbReference type="NCBI Taxonomy" id="1043004"/>
    <lineage>
        <taxon>Eukaryota</taxon>
        <taxon>Fungi</taxon>
        <taxon>Dikarya</taxon>
        <taxon>Ascomycota</taxon>
        <taxon>Pezizomycotina</taxon>
        <taxon>Dothideomycetes</taxon>
        <taxon>Dothideomycetidae</taxon>
        <taxon>Dothideales</taxon>
        <taxon>Saccotheciaceae</taxon>
        <taxon>Aureobasidium</taxon>
    </lineage>
</organism>
<dbReference type="Pfam" id="PF01370">
    <property type="entry name" value="Epimerase"/>
    <property type="match status" value="1"/>
</dbReference>
<dbReference type="SUPFAM" id="SSF51735">
    <property type="entry name" value="NAD(P)-binding Rossmann-fold domains"/>
    <property type="match status" value="1"/>
</dbReference>
<protein>
    <submittedName>
        <fullName evidence="3">NAD(P)-binding protein</fullName>
    </submittedName>
</protein>
<feature type="domain" description="NAD-dependent epimerase/dehydratase" evidence="2">
    <location>
        <begin position="15"/>
        <end position="246"/>
    </location>
</feature>
<dbReference type="Gene3D" id="3.40.50.720">
    <property type="entry name" value="NAD(P)-binding Rossmann-like Domain"/>
    <property type="match status" value="1"/>
</dbReference>
<evidence type="ECO:0000259" key="2">
    <source>
        <dbReference type="Pfam" id="PF01370"/>
    </source>
</evidence>
<evidence type="ECO:0000313" key="3">
    <source>
        <dbReference type="EMBL" id="KEQ77951.1"/>
    </source>
</evidence>
<sequence length="399" mass="44326">MGDTAGSTAATKPNVLIIGGLGYIGRFLTNYIHANSLASTLRIVDKQLPQLASLAPEHKDACSDNFMQADASRPQSLSRVFDLPDGQSFDYVFNCGGETRHSQDDEVYKLRSYELSISVAKEAARRNVKAYVELSTGHVYDSKRDPPRKETDKLKPSLKQAKWKLQAEEDLSKIPNLPLVILRLPNVYGPYSGQWMGTQLALARVYQGIEKELKWLWGPELRTHTVHIDDVVRACFTAADWRANQAQPGAAADSAPPTPTSPSPKKGPSSSASVFNIVDKGDTSQGTMSEITKALFGIETGFQNVLINTFARFNLESVVDELNDETLDPWAELQEKAGLDGGSGPLSPFMEKELLREADLCLDGTKFEHTVGFKYTHEKLTRQEVESVIESYKRMKWWP</sequence>
<dbReference type="HOGENOM" id="CLU_045030_1_0_1"/>
<dbReference type="STRING" id="1043004.A0A074XTP5"/>
<evidence type="ECO:0000313" key="4">
    <source>
        <dbReference type="Proteomes" id="UP000027730"/>
    </source>
</evidence>
<feature type="compositionally biased region" description="Low complexity" evidence="1">
    <location>
        <begin position="263"/>
        <end position="273"/>
    </location>
</feature>
<name>A0A074XTP5_9PEZI</name>
<dbReference type="RefSeq" id="XP_013432003.1">
    <property type="nucleotide sequence ID" value="XM_013576549.1"/>
</dbReference>
<dbReference type="PANTHER" id="PTHR43245:SF11">
    <property type="entry name" value="LD23561P"/>
    <property type="match status" value="1"/>
</dbReference>
<dbReference type="GeneID" id="25408780"/>
<dbReference type="EMBL" id="KL584702">
    <property type="protein sequence ID" value="KEQ77951.1"/>
    <property type="molecule type" value="Genomic_DNA"/>
</dbReference>
<dbReference type="InterPro" id="IPR036291">
    <property type="entry name" value="NAD(P)-bd_dom_sf"/>
</dbReference>
<dbReference type="CDD" id="cd08946">
    <property type="entry name" value="SDR_e"/>
    <property type="match status" value="1"/>
</dbReference>
<dbReference type="Proteomes" id="UP000027730">
    <property type="component" value="Unassembled WGS sequence"/>
</dbReference>
<dbReference type="PANTHER" id="PTHR43245">
    <property type="entry name" value="BIFUNCTIONAL POLYMYXIN RESISTANCE PROTEIN ARNA"/>
    <property type="match status" value="1"/>
</dbReference>
<dbReference type="InterPro" id="IPR050177">
    <property type="entry name" value="Lipid_A_modif_metabolic_enz"/>
</dbReference>
<keyword evidence="4" id="KW-1185">Reference proteome</keyword>
<gene>
    <name evidence="3" type="ORF">M436DRAFT_37191</name>
</gene>
<feature type="region of interest" description="Disordered" evidence="1">
    <location>
        <begin position="246"/>
        <end position="276"/>
    </location>
</feature>
<dbReference type="OrthoDB" id="16464at2759"/>
<evidence type="ECO:0000256" key="1">
    <source>
        <dbReference type="SAM" id="MobiDB-lite"/>
    </source>
</evidence>